<dbReference type="EMBL" id="AHHD01000521">
    <property type="protein sequence ID" value="EKG10351.1"/>
    <property type="molecule type" value="Genomic_DNA"/>
</dbReference>
<dbReference type="VEuPathDB" id="FungiDB:MPH_12543"/>
<evidence type="ECO:0000313" key="2">
    <source>
        <dbReference type="Proteomes" id="UP000007129"/>
    </source>
</evidence>
<name>K2QKG4_MACPH</name>
<comment type="caution">
    <text evidence="1">The sequence shown here is derived from an EMBL/GenBank/DDBJ whole genome shotgun (WGS) entry which is preliminary data.</text>
</comment>
<gene>
    <name evidence="1" type="ORF">MPH_12543</name>
</gene>
<proteinExistence type="predicted"/>
<reference evidence="1 2" key="1">
    <citation type="journal article" date="2012" name="BMC Genomics">
        <title>Tools to kill: Genome of one of the most destructive plant pathogenic fungi Macrophomina phaseolina.</title>
        <authorList>
            <person name="Islam M.S."/>
            <person name="Haque M.S."/>
            <person name="Islam M.M."/>
            <person name="Emdad E.M."/>
            <person name="Halim A."/>
            <person name="Hossen Q.M.M."/>
            <person name="Hossain M.Z."/>
            <person name="Ahmed B."/>
            <person name="Rahim S."/>
            <person name="Rahman M.S."/>
            <person name="Alam M.M."/>
            <person name="Hou S."/>
            <person name="Wan X."/>
            <person name="Saito J.A."/>
            <person name="Alam M."/>
        </authorList>
    </citation>
    <scope>NUCLEOTIDE SEQUENCE [LARGE SCALE GENOMIC DNA]</scope>
    <source>
        <strain evidence="1 2">MS6</strain>
    </source>
</reference>
<dbReference type="AlphaFoldDB" id="K2QKG4"/>
<evidence type="ECO:0000313" key="1">
    <source>
        <dbReference type="EMBL" id="EKG10351.1"/>
    </source>
</evidence>
<sequence>MSSKRRPERGCSGQIVGFSIPTTIPFMPLSIKSMSGLTQMFYSNLLTENGLSAISPSLPAPARHVADLPVSIKFSEFRRRNHRDTIDTTDGARPQPEAGSLDMIQSTGNIHVSDQQTEYPMEFQWDLPGITDTTGWHQAAAMPPHFL</sequence>
<dbReference type="InParanoid" id="K2QKG4"/>
<dbReference type="Proteomes" id="UP000007129">
    <property type="component" value="Unassembled WGS sequence"/>
</dbReference>
<protein>
    <submittedName>
        <fullName evidence="1">Uncharacterized protein</fullName>
    </submittedName>
</protein>
<accession>K2QKG4</accession>
<dbReference type="HOGENOM" id="CLU_1768454_0_0_1"/>
<organism evidence="1 2">
    <name type="scientific">Macrophomina phaseolina (strain MS6)</name>
    <name type="common">Charcoal rot fungus</name>
    <dbReference type="NCBI Taxonomy" id="1126212"/>
    <lineage>
        <taxon>Eukaryota</taxon>
        <taxon>Fungi</taxon>
        <taxon>Dikarya</taxon>
        <taxon>Ascomycota</taxon>
        <taxon>Pezizomycotina</taxon>
        <taxon>Dothideomycetes</taxon>
        <taxon>Dothideomycetes incertae sedis</taxon>
        <taxon>Botryosphaeriales</taxon>
        <taxon>Botryosphaeriaceae</taxon>
        <taxon>Macrophomina</taxon>
    </lineage>
</organism>